<dbReference type="InterPro" id="IPR011037">
    <property type="entry name" value="Pyrv_Knase-like_insert_dom_sf"/>
</dbReference>
<dbReference type="PANTHER" id="PTHR36930:SF1">
    <property type="entry name" value="MOSC DOMAIN-CONTAINING PROTEIN"/>
    <property type="match status" value="1"/>
</dbReference>
<name>A0A345EB22_9EURY</name>
<dbReference type="SUPFAM" id="SSF50800">
    <property type="entry name" value="PK beta-barrel domain-like"/>
    <property type="match status" value="1"/>
</dbReference>
<dbReference type="GO" id="GO:0030151">
    <property type="term" value="F:molybdenum ion binding"/>
    <property type="evidence" value="ECO:0007669"/>
    <property type="project" value="InterPro"/>
</dbReference>
<dbReference type="GeneID" id="37286438"/>
<accession>A0A345EB22</accession>
<evidence type="ECO:0000259" key="1">
    <source>
        <dbReference type="PROSITE" id="PS51340"/>
    </source>
</evidence>
<sequence length="169" mass="18299">MARVTDIFVADAGSEPMRSVDHVEAVAGGLRGDRYCEGRGHYTPFDVCEVTLIAREDLERIDEELGPSLAAGEHRRNLVTEGVDLHDLLDHRFRVGEATLRGTRPRPPCAHVEELAEVEGVARALGDGRGGICAEVLDPGDITVGAEVVDLGSTDRTDETIGRLRSEED</sequence>
<dbReference type="PROSITE" id="PS51340">
    <property type="entry name" value="MOSC"/>
    <property type="match status" value="1"/>
</dbReference>
<dbReference type="GO" id="GO:0030170">
    <property type="term" value="F:pyridoxal phosphate binding"/>
    <property type="evidence" value="ECO:0007669"/>
    <property type="project" value="InterPro"/>
</dbReference>
<feature type="domain" description="MOSC" evidence="1">
    <location>
        <begin position="15"/>
        <end position="151"/>
    </location>
</feature>
<evidence type="ECO:0000313" key="2">
    <source>
        <dbReference type="EMBL" id="AXG09394.1"/>
    </source>
</evidence>
<dbReference type="GO" id="GO:0003824">
    <property type="term" value="F:catalytic activity"/>
    <property type="evidence" value="ECO:0007669"/>
    <property type="project" value="InterPro"/>
</dbReference>
<dbReference type="InterPro" id="IPR005302">
    <property type="entry name" value="MoCF_Sase_C"/>
</dbReference>
<dbReference type="InterPro" id="IPR052716">
    <property type="entry name" value="MOSC_domain"/>
</dbReference>
<dbReference type="Gene3D" id="2.40.33.20">
    <property type="entry name" value="PK beta-barrel domain-like"/>
    <property type="match status" value="1"/>
</dbReference>
<dbReference type="EMBL" id="CP031148">
    <property type="protein sequence ID" value="AXG09394.1"/>
    <property type="molecule type" value="Genomic_DNA"/>
</dbReference>
<dbReference type="PANTHER" id="PTHR36930">
    <property type="entry name" value="METAL-SULFUR CLUSTER BIOSYNTHESIS PROTEINS YUAD-RELATED"/>
    <property type="match status" value="1"/>
</dbReference>
<dbReference type="AlphaFoldDB" id="A0A345EB22"/>
<reference evidence="2 3" key="1">
    <citation type="submission" date="2018-07" db="EMBL/GenBank/DDBJ databases">
        <title>Genome sequences of Haloplanus sp. CBA1112.</title>
        <authorList>
            <person name="Kim Y.B."/>
            <person name="Roh S.W."/>
        </authorList>
    </citation>
    <scope>NUCLEOTIDE SEQUENCE [LARGE SCALE GENOMIC DNA]</scope>
    <source>
        <strain evidence="2 3">CBA1112</strain>
    </source>
</reference>
<organism evidence="2 3">
    <name type="scientific">Haloplanus rubicundus</name>
    <dbReference type="NCBI Taxonomy" id="1547898"/>
    <lineage>
        <taxon>Archaea</taxon>
        <taxon>Methanobacteriati</taxon>
        <taxon>Methanobacteriota</taxon>
        <taxon>Stenosarchaea group</taxon>
        <taxon>Halobacteria</taxon>
        <taxon>Halobacteriales</taxon>
        <taxon>Haloferacaceae</taxon>
        <taxon>Haloplanus</taxon>
    </lineage>
</organism>
<protein>
    <submittedName>
        <fullName evidence="2">MOSC domain-containing protein</fullName>
    </submittedName>
</protein>
<dbReference type="RefSeq" id="WP_114605340.1">
    <property type="nucleotide sequence ID" value="NZ_CP031148.1"/>
</dbReference>
<dbReference type="Pfam" id="PF03473">
    <property type="entry name" value="MOSC"/>
    <property type="match status" value="1"/>
</dbReference>
<proteinExistence type="predicted"/>
<evidence type="ECO:0000313" key="3">
    <source>
        <dbReference type="Proteomes" id="UP000252985"/>
    </source>
</evidence>
<gene>
    <name evidence="2" type="ORF">DU484_05630</name>
</gene>
<dbReference type="Proteomes" id="UP000252985">
    <property type="component" value="Chromosome"/>
</dbReference>
<dbReference type="KEGG" id="haq:DU484_05630"/>